<keyword evidence="3" id="KW-1185">Reference proteome</keyword>
<protein>
    <submittedName>
        <fullName evidence="2">Uncharacterized protein</fullName>
    </submittedName>
</protein>
<proteinExistence type="predicted"/>
<dbReference type="AlphaFoldDB" id="A0A9P0BDF9"/>
<name>A0A9P0BDF9_BRAAE</name>
<evidence type="ECO:0000313" key="3">
    <source>
        <dbReference type="Proteomes" id="UP001154078"/>
    </source>
</evidence>
<dbReference type="OrthoDB" id="6626714at2759"/>
<gene>
    <name evidence="2" type="ORF">MELIAE_LOCUS10168</name>
</gene>
<feature type="region of interest" description="Disordered" evidence="1">
    <location>
        <begin position="33"/>
        <end position="103"/>
    </location>
</feature>
<dbReference type="EMBL" id="OV121138">
    <property type="protein sequence ID" value="CAH0560415.1"/>
    <property type="molecule type" value="Genomic_DNA"/>
</dbReference>
<feature type="compositionally biased region" description="Basic and acidic residues" evidence="1">
    <location>
        <begin position="33"/>
        <end position="79"/>
    </location>
</feature>
<evidence type="ECO:0000313" key="2">
    <source>
        <dbReference type="EMBL" id="CAH0560415.1"/>
    </source>
</evidence>
<dbReference type="Proteomes" id="UP001154078">
    <property type="component" value="Chromosome 7"/>
</dbReference>
<feature type="compositionally biased region" description="Basic and acidic residues" evidence="1">
    <location>
        <begin position="516"/>
        <end position="537"/>
    </location>
</feature>
<feature type="region of interest" description="Disordered" evidence="1">
    <location>
        <begin position="509"/>
        <end position="537"/>
    </location>
</feature>
<evidence type="ECO:0000256" key="1">
    <source>
        <dbReference type="SAM" id="MobiDB-lite"/>
    </source>
</evidence>
<accession>A0A9P0BDF9</accession>
<organism evidence="2 3">
    <name type="scientific">Brassicogethes aeneus</name>
    <name type="common">Rape pollen beetle</name>
    <name type="synonym">Meligethes aeneus</name>
    <dbReference type="NCBI Taxonomy" id="1431903"/>
    <lineage>
        <taxon>Eukaryota</taxon>
        <taxon>Metazoa</taxon>
        <taxon>Ecdysozoa</taxon>
        <taxon>Arthropoda</taxon>
        <taxon>Hexapoda</taxon>
        <taxon>Insecta</taxon>
        <taxon>Pterygota</taxon>
        <taxon>Neoptera</taxon>
        <taxon>Endopterygota</taxon>
        <taxon>Coleoptera</taxon>
        <taxon>Polyphaga</taxon>
        <taxon>Cucujiformia</taxon>
        <taxon>Nitidulidae</taxon>
        <taxon>Meligethinae</taxon>
        <taxon>Brassicogethes</taxon>
    </lineage>
</organism>
<reference evidence="2" key="1">
    <citation type="submission" date="2021-12" db="EMBL/GenBank/DDBJ databases">
        <authorList>
            <person name="King R."/>
        </authorList>
    </citation>
    <scope>NUCLEOTIDE SEQUENCE</scope>
</reference>
<sequence length="537" mass="61979">MVFDIAHNDALTMCKVYEDREFLIDQRKERKIISSEDKKYNEKQERILQRKMKEQKRLEKEDESPEHSDSASFKSEEMYKPSSLSSLKRRKSQTDSQTEPIAKKSLFSTHVTSALDRNKVSDREALRLMVPIAAALGHDPSSLPLSRSTIQRKRKEGRKAVFKEIKQSVTFDVPVIVHWDGKILPDILGNEKVDRLPVLVSADGKGLRNGACVMLEHKVGKELLWLACRHHILEIVLSKVFTLCFGPSSSPDISLFKRFKVAWPSIHQENYKLLEEAPGSENFKLSAVNALLVALGRKNQPRDDYMELIELSLLALGHTPDKIYWRAPGAVHHARWMAKLLYAIKIYLFREEDGFKTTLRKKSQLERFVNFGALVYVKYWIEAPIATNAWADLFLWKDMTNYEVIDPQISEVVKNAIKPHLWYLSDELVGLSLFSEKVSNEEKVKIVKKMGCEPTDRKEDQNGIVVLLWKDTRDVRLLSTKHSPIIVPVNRAIKKFKFATWTNFDQNEIRPTTSQKETDQLHQTNKNKDDLPTSIRE</sequence>